<dbReference type="SMART" id="SM00388">
    <property type="entry name" value="HisKA"/>
    <property type="match status" value="1"/>
</dbReference>
<evidence type="ECO:0000259" key="11">
    <source>
        <dbReference type="PROSITE" id="PS50109"/>
    </source>
</evidence>
<keyword evidence="8" id="KW-1133">Transmembrane helix</keyword>
<dbReference type="InterPro" id="IPR050736">
    <property type="entry name" value="Sensor_HK_Regulatory"/>
</dbReference>
<organism evidence="14 15">
    <name type="scientific">Larsenimonas rhizosphaerae</name>
    <dbReference type="NCBI Taxonomy" id="2944682"/>
    <lineage>
        <taxon>Bacteria</taxon>
        <taxon>Pseudomonadati</taxon>
        <taxon>Pseudomonadota</taxon>
        <taxon>Gammaproteobacteria</taxon>
        <taxon>Oceanospirillales</taxon>
        <taxon>Halomonadaceae</taxon>
        <taxon>Larsenimonas</taxon>
    </lineage>
</organism>
<dbReference type="PROSITE" id="PS50113">
    <property type="entry name" value="PAC"/>
    <property type="match status" value="1"/>
</dbReference>
<dbReference type="InterPro" id="IPR042240">
    <property type="entry name" value="CHASE_sf"/>
</dbReference>
<dbReference type="GO" id="GO:0000155">
    <property type="term" value="F:phosphorelay sensor kinase activity"/>
    <property type="evidence" value="ECO:0007669"/>
    <property type="project" value="InterPro"/>
</dbReference>
<dbReference type="GO" id="GO:0005886">
    <property type="term" value="C:plasma membrane"/>
    <property type="evidence" value="ECO:0007669"/>
    <property type="project" value="UniProtKB-ARBA"/>
</dbReference>
<dbReference type="SMART" id="SM01079">
    <property type="entry name" value="CHASE"/>
    <property type="match status" value="1"/>
</dbReference>
<evidence type="ECO:0000256" key="3">
    <source>
        <dbReference type="ARBA" id="ARBA00012438"/>
    </source>
</evidence>
<evidence type="ECO:0000256" key="6">
    <source>
        <dbReference type="ARBA" id="ARBA00022692"/>
    </source>
</evidence>
<dbReference type="InterPro" id="IPR036890">
    <property type="entry name" value="HATPase_C_sf"/>
</dbReference>
<evidence type="ECO:0000256" key="8">
    <source>
        <dbReference type="ARBA" id="ARBA00022989"/>
    </source>
</evidence>
<sequence>MRTFKLSTPFRGLPWAAAAVIMVATLMLEHWYEQQRDQYAQQAFTAIAQDTTNNIKRRMHDHELILRGGAGLWDASNEVSRKEWRQYFDRLSLDEHYPGILGFGYSRILTPEQVPDFERQVQEEGFSSFKVHPPGNRTLYSSILYLEPFSGRNLSAFGYDMYSQKTRRAAMERAVDLNETAMSARVTLVQETDDEEIQAGMLIYVPVYKEGLPVATREERWEALKGFVYSPYRMGDLMKGVGYGDVGFKVFDGNKPDRNKLMYASFGSEDFDGKTARFHSVVTMSFFGRDWTLCYFSRPRFENKYASQAEELILPAGMALALLAFILVHVLINRQQKAEQLARRMTRTIRHNERELQEVKDRQARVLAGSSDGWWEHNLEEDSVYFSERWWSLLGYENDMPEDSTMTLEALMHPNDRARTMAFFKALLSSDEIDFSTEFRLQHKDGHYTPFLSRGMVQRDHNGKAIRISGANTDLTERNRVDEMKRGFVSTVSHELRTPLTSIAGSLTLIDSGALGEIPDPMKPMFEVARLNSERLTLLINDLLDMDKLLAGKMTLELAEYALDSLVDESLKANLGYAEKFSIQLAADRIDPVRINVDALRFQQIISNFISNAIKFSPAGEQVRVHSHVDSNQVTVSITDRGPGIPEEFQERIFQKFSQADTSDTRTKGGTGLGLAIARELAEHMNATVGFDTVQGEGSTFWIKLPCTPAPAQA</sequence>
<evidence type="ECO:0000256" key="4">
    <source>
        <dbReference type="ARBA" id="ARBA00022553"/>
    </source>
</evidence>
<dbReference type="InterPro" id="IPR001610">
    <property type="entry name" value="PAC"/>
</dbReference>
<comment type="subcellular location">
    <subcellularLocation>
        <location evidence="2">Membrane</location>
    </subcellularLocation>
</comment>
<dbReference type="PROSITE" id="PS50109">
    <property type="entry name" value="HIS_KIN"/>
    <property type="match status" value="1"/>
</dbReference>
<dbReference type="PANTHER" id="PTHR43711">
    <property type="entry name" value="TWO-COMPONENT HISTIDINE KINASE"/>
    <property type="match status" value="1"/>
</dbReference>
<dbReference type="InterPro" id="IPR000014">
    <property type="entry name" value="PAS"/>
</dbReference>
<keyword evidence="6" id="KW-0812">Transmembrane</keyword>
<name>A0AA42CUE6_9GAMM</name>
<proteinExistence type="predicted"/>
<dbReference type="InterPro" id="IPR003594">
    <property type="entry name" value="HATPase_dom"/>
</dbReference>
<dbReference type="Proteomes" id="UP001165678">
    <property type="component" value="Unassembled WGS sequence"/>
</dbReference>
<evidence type="ECO:0000313" key="15">
    <source>
        <dbReference type="Proteomes" id="UP001165678"/>
    </source>
</evidence>
<dbReference type="RefSeq" id="WP_265896138.1">
    <property type="nucleotide sequence ID" value="NZ_JAPIVE010000002.1"/>
</dbReference>
<dbReference type="InterPro" id="IPR005467">
    <property type="entry name" value="His_kinase_dom"/>
</dbReference>
<evidence type="ECO:0000256" key="2">
    <source>
        <dbReference type="ARBA" id="ARBA00004370"/>
    </source>
</evidence>
<dbReference type="SUPFAM" id="SSF55785">
    <property type="entry name" value="PYP-like sensor domain (PAS domain)"/>
    <property type="match status" value="1"/>
</dbReference>
<dbReference type="InterPro" id="IPR004358">
    <property type="entry name" value="Sig_transdc_His_kin-like_C"/>
</dbReference>
<dbReference type="InterPro" id="IPR013655">
    <property type="entry name" value="PAS_fold_3"/>
</dbReference>
<evidence type="ECO:0000256" key="7">
    <source>
        <dbReference type="ARBA" id="ARBA00022777"/>
    </source>
</evidence>
<dbReference type="Pfam" id="PF00512">
    <property type="entry name" value="HisKA"/>
    <property type="match status" value="1"/>
</dbReference>
<protein>
    <recommendedName>
        <fullName evidence="3">histidine kinase</fullName>
        <ecNumber evidence="3">2.7.13.3</ecNumber>
    </recommendedName>
</protein>
<evidence type="ECO:0000259" key="12">
    <source>
        <dbReference type="PROSITE" id="PS50113"/>
    </source>
</evidence>
<dbReference type="Gene3D" id="3.30.450.20">
    <property type="entry name" value="PAS domain"/>
    <property type="match status" value="1"/>
</dbReference>
<dbReference type="SUPFAM" id="SSF55874">
    <property type="entry name" value="ATPase domain of HSP90 chaperone/DNA topoisomerase II/histidine kinase"/>
    <property type="match status" value="1"/>
</dbReference>
<comment type="catalytic activity">
    <reaction evidence="1">
        <text>ATP + protein L-histidine = ADP + protein N-phospho-L-histidine.</text>
        <dbReference type="EC" id="2.7.13.3"/>
    </reaction>
</comment>
<evidence type="ECO:0000256" key="10">
    <source>
        <dbReference type="ARBA" id="ARBA00023136"/>
    </source>
</evidence>
<evidence type="ECO:0000256" key="9">
    <source>
        <dbReference type="ARBA" id="ARBA00023012"/>
    </source>
</evidence>
<dbReference type="AlphaFoldDB" id="A0AA42CUE6"/>
<dbReference type="Gene3D" id="3.30.565.10">
    <property type="entry name" value="Histidine kinase-like ATPase, C-terminal domain"/>
    <property type="match status" value="1"/>
</dbReference>
<gene>
    <name evidence="14" type="ORF">OQ287_08295</name>
</gene>
<keyword evidence="10" id="KW-0472">Membrane</keyword>
<dbReference type="Gene3D" id="1.10.287.130">
    <property type="match status" value="1"/>
</dbReference>
<feature type="domain" description="PAC" evidence="12">
    <location>
        <begin position="435"/>
        <end position="487"/>
    </location>
</feature>
<dbReference type="NCBIfam" id="TIGR00229">
    <property type="entry name" value="sensory_box"/>
    <property type="match status" value="1"/>
</dbReference>
<dbReference type="EMBL" id="JAPIVE010000002">
    <property type="protein sequence ID" value="MCX2524239.1"/>
    <property type="molecule type" value="Genomic_DNA"/>
</dbReference>
<feature type="domain" description="CHASE" evidence="13">
    <location>
        <begin position="75"/>
        <end position="241"/>
    </location>
</feature>
<evidence type="ECO:0000313" key="14">
    <source>
        <dbReference type="EMBL" id="MCX2524239.1"/>
    </source>
</evidence>
<reference evidence="14" key="1">
    <citation type="submission" date="2022-11" db="EMBL/GenBank/DDBJ databases">
        <title>Larsenimonas rhizosphaerae sp. nov., isolated from a tidal mudflat.</title>
        <authorList>
            <person name="Lee S.D."/>
            <person name="Kim I.S."/>
        </authorList>
    </citation>
    <scope>NUCLEOTIDE SEQUENCE</scope>
    <source>
        <strain evidence="14">GH2-1</strain>
    </source>
</reference>
<evidence type="ECO:0000256" key="5">
    <source>
        <dbReference type="ARBA" id="ARBA00022679"/>
    </source>
</evidence>
<dbReference type="InterPro" id="IPR006189">
    <property type="entry name" value="CHASE_dom"/>
</dbReference>
<dbReference type="PROSITE" id="PS50839">
    <property type="entry name" value="CHASE"/>
    <property type="match status" value="1"/>
</dbReference>
<dbReference type="InterPro" id="IPR036097">
    <property type="entry name" value="HisK_dim/P_sf"/>
</dbReference>
<keyword evidence="15" id="KW-1185">Reference proteome</keyword>
<dbReference type="EC" id="2.7.13.3" evidence="3"/>
<dbReference type="CDD" id="cd00130">
    <property type="entry name" value="PAS"/>
    <property type="match status" value="1"/>
</dbReference>
<dbReference type="Gene3D" id="3.30.450.350">
    <property type="entry name" value="CHASE domain"/>
    <property type="match status" value="1"/>
</dbReference>
<dbReference type="Pfam" id="PF03924">
    <property type="entry name" value="CHASE"/>
    <property type="match status" value="1"/>
</dbReference>
<dbReference type="InterPro" id="IPR000700">
    <property type="entry name" value="PAS-assoc_C"/>
</dbReference>
<keyword evidence="4" id="KW-0597">Phosphoprotein</keyword>
<dbReference type="SMART" id="SM00387">
    <property type="entry name" value="HATPase_c"/>
    <property type="match status" value="1"/>
</dbReference>
<dbReference type="PRINTS" id="PR00344">
    <property type="entry name" value="BCTRLSENSOR"/>
</dbReference>
<dbReference type="CDD" id="cd16922">
    <property type="entry name" value="HATPase_EvgS-ArcB-TorS-like"/>
    <property type="match status" value="1"/>
</dbReference>
<evidence type="ECO:0000256" key="1">
    <source>
        <dbReference type="ARBA" id="ARBA00000085"/>
    </source>
</evidence>
<dbReference type="InterPro" id="IPR035965">
    <property type="entry name" value="PAS-like_dom_sf"/>
</dbReference>
<keyword evidence="5" id="KW-0808">Transferase</keyword>
<dbReference type="InterPro" id="IPR003661">
    <property type="entry name" value="HisK_dim/P_dom"/>
</dbReference>
<comment type="caution">
    <text evidence="14">The sequence shown here is derived from an EMBL/GenBank/DDBJ whole genome shotgun (WGS) entry which is preliminary data.</text>
</comment>
<dbReference type="PANTHER" id="PTHR43711:SF30">
    <property type="entry name" value="HISTIDINE KINASE"/>
    <property type="match status" value="1"/>
</dbReference>
<evidence type="ECO:0000259" key="13">
    <source>
        <dbReference type="PROSITE" id="PS50839"/>
    </source>
</evidence>
<keyword evidence="7" id="KW-0418">Kinase</keyword>
<feature type="domain" description="Histidine kinase" evidence="11">
    <location>
        <begin position="491"/>
        <end position="709"/>
    </location>
</feature>
<dbReference type="Pfam" id="PF02518">
    <property type="entry name" value="HATPase_c"/>
    <property type="match status" value="1"/>
</dbReference>
<dbReference type="Pfam" id="PF08447">
    <property type="entry name" value="PAS_3"/>
    <property type="match status" value="1"/>
</dbReference>
<keyword evidence="9" id="KW-0902">Two-component regulatory system</keyword>
<accession>A0AA42CUE6</accession>
<dbReference type="CDD" id="cd00082">
    <property type="entry name" value="HisKA"/>
    <property type="match status" value="1"/>
</dbReference>
<dbReference type="SMART" id="SM00086">
    <property type="entry name" value="PAC"/>
    <property type="match status" value="1"/>
</dbReference>
<dbReference type="FunFam" id="3.30.565.10:FF:000006">
    <property type="entry name" value="Sensor histidine kinase WalK"/>
    <property type="match status" value="1"/>
</dbReference>
<dbReference type="SUPFAM" id="SSF47384">
    <property type="entry name" value="Homodimeric domain of signal transducing histidine kinase"/>
    <property type="match status" value="1"/>
</dbReference>